<protein>
    <recommendedName>
        <fullName evidence="4">CHASE domain-containing protein</fullName>
    </recommendedName>
</protein>
<evidence type="ECO:0000313" key="2">
    <source>
        <dbReference type="EMBL" id="GFH13490.1"/>
    </source>
</evidence>
<organism evidence="2 3">
    <name type="scientific">Haematococcus lacustris</name>
    <name type="common">Green alga</name>
    <name type="synonym">Haematococcus pluvialis</name>
    <dbReference type="NCBI Taxonomy" id="44745"/>
    <lineage>
        <taxon>Eukaryota</taxon>
        <taxon>Viridiplantae</taxon>
        <taxon>Chlorophyta</taxon>
        <taxon>core chlorophytes</taxon>
        <taxon>Chlorophyceae</taxon>
        <taxon>CS clade</taxon>
        <taxon>Chlamydomonadales</taxon>
        <taxon>Haematococcaceae</taxon>
        <taxon>Haematococcus</taxon>
    </lineage>
</organism>
<keyword evidence="1" id="KW-0472">Membrane</keyword>
<comment type="caution">
    <text evidence="2">The sequence shown here is derived from an EMBL/GenBank/DDBJ whole genome shotgun (WGS) entry which is preliminary data.</text>
</comment>
<keyword evidence="3" id="KW-1185">Reference proteome</keyword>
<evidence type="ECO:0008006" key="4">
    <source>
        <dbReference type="Google" id="ProtNLM"/>
    </source>
</evidence>
<dbReference type="AlphaFoldDB" id="A0A699YUK7"/>
<name>A0A699YUK7_HAELA</name>
<feature type="transmembrane region" description="Helical" evidence="1">
    <location>
        <begin position="308"/>
        <end position="332"/>
    </location>
</feature>
<accession>A0A699YUK7</accession>
<reference evidence="2 3" key="1">
    <citation type="submission" date="2020-02" db="EMBL/GenBank/DDBJ databases">
        <title>Draft genome sequence of Haematococcus lacustris strain NIES-144.</title>
        <authorList>
            <person name="Morimoto D."/>
            <person name="Nakagawa S."/>
            <person name="Yoshida T."/>
            <person name="Sawayama S."/>
        </authorList>
    </citation>
    <scope>NUCLEOTIDE SEQUENCE [LARGE SCALE GENOMIC DNA]</scope>
    <source>
        <strain evidence="2 3">NIES-144</strain>
    </source>
</reference>
<gene>
    <name evidence="2" type="ORF">HaLaN_09383</name>
</gene>
<dbReference type="Proteomes" id="UP000485058">
    <property type="component" value="Unassembled WGS sequence"/>
</dbReference>
<proteinExistence type="predicted"/>
<evidence type="ECO:0000256" key="1">
    <source>
        <dbReference type="SAM" id="Phobius"/>
    </source>
</evidence>
<evidence type="ECO:0000313" key="3">
    <source>
        <dbReference type="Proteomes" id="UP000485058"/>
    </source>
</evidence>
<dbReference type="EMBL" id="BLLF01000618">
    <property type="protein sequence ID" value="GFH13490.1"/>
    <property type="molecule type" value="Genomic_DNA"/>
</dbReference>
<feature type="transmembrane region" description="Helical" evidence="1">
    <location>
        <begin position="25"/>
        <end position="50"/>
    </location>
</feature>
<keyword evidence="1" id="KW-0812">Transmembrane</keyword>
<feature type="non-terminal residue" evidence="2">
    <location>
        <position position="1"/>
    </location>
</feature>
<keyword evidence="1" id="KW-1133">Transmembrane helix</keyword>
<feature type="non-terminal residue" evidence="2">
    <location>
        <position position="432"/>
    </location>
</feature>
<sequence>MDTRGALGSYRLRLKAVTGAVRQNGLILAIPLLLLTTMLTVGLWGVLFGAKRDAQVSRLSAESRLEVVASSLSLAFTQASLPVKQAVDLISHIRDYPTLSHMWGQWVPPWWSWAPGAQSVVLFMVPHGVVSEVYPVNTNTVTQLGVDILQGAYRAQTLTNLAAKQINVAGPYSAPGFDIRFVTLSIQIYFSNVSSNESFGIPWQPTDCPPELCYNPATRTRWWGSAGITLNVDACLADSSGQSVLQQFSELGLQHRLTSPFFGDSTASYTVSESTTAAMGASHMCRPIRLLDDVWELCVWSDNWTPAYVLPLMVVIVLVALLLSVTTFTVLLSRHEHKTLLHSLLPKEAIKQLHARFDWSADVDDDSVAQAMVDSGTPAEVILGIMEDNLMGRVPALPKVMLVKTTLQQSLDVYKPLRSALSERMRQNVDMD</sequence>